<dbReference type="CDD" id="cd08894">
    <property type="entry name" value="SRPBCC_CalC_Aha1-like_1"/>
    <property type="match status" value="1"/>
</dbReference>
<gene>
    <name evidence="3" type="ORF">GCM10023230_28220</name>
</gene>
<evidence type="ECO:0000313" key="3">
    <source>
        <dbReference type="EMBL" id="GAA4775603.1"/>
    </source>
</evidence>
<dbReference type="InterPro" id="IPR023393">
    <property type="entry name" value="START-like_dom_sf"/>
</dbReference>
<dbReference type="RefSeq" id="WP_264543218.1">
    <property type="nucleotide sequence ID" value="NZ_BAABIP010000022.1"/>
</dbReference>
<dbReference type="Proteomes" id="UP001500141">
    <property type="component" value="Unassembled WGS sequence"/>
</dbReference>
<dbReference type="InterPro" id="IPR013538">
    <property type="entry name" value="ASHA1/2-like_C"/>
</dbReference>
<feature type="domain" description="Activator of Hsp90 ATPase homologue 1/2-like C-terminal" evidence="2">
    <location>
        <begin position="16"/>
        <end position="141"/>
    </location>
</feature>
<evidence type="ECO:0000259" key="2">
    <source>
        <dbReference type="Pfam" id="PF08327"/>
    </source>
</evidence>
<organism evidence="3 4">
    <name type="scientific">Flavobacterium hankyongi</name>
    <dbReference type="NCBI Taxonomy" id="1176532"/>
    <lineage>
        <taxon>Bacteria</taxon>
        <taxon>Pseudomonadati</taxon>
        <taxon>Bacteroidota</taxon>
        <taxon>Flavobacteriia</taxon>
        <taxon>Flavobacteriales</taxon>
        <taxon>Flavobacteriaceae</taxon>
        <taxon>Flavobacterium</taxon>
    </lineage>
</organism>
<dbReference type="SUPFAM" id="SSF55961">
    <property type="entry name" value="Bet v1-like"/>
    <property type="match status" value="1"/>
</dbReference>
<name>A0ABP9A795_9FLAO</name>
<dbReference type="EMBL" id="BAABIP010000022">
    <property type="protein sequence ID" value="GAA4775603.1"/>
    <property type="molecule type" value="Genomic_DNA"/>
</dbReference>
<dbReference type="Pfam" id="PF08327">
    <property type="entry name" value="AHSA1"/>
    <property type="match status" value="1"/>
</dbReference>
<accession>A0ABP9A795</accession>
<keyword evidence="4" id="KW-1185">Reference proteome</keyword>
<dbReference type="Gene3D" id="3.30.530.20">
    <property type="match status" value="1"/>
</dbReference>
<comment type="caution">
    <text evidence="3">The sequence shown here is derived from an EMBL/GenBank/DDBJ whole genome shotgun (WGS) entry which is preliminary data.</text>
</comment>
<evidence type="ECO:0000256" key="1">
    <source>
        <dbReference type="ARBA" id="ARBA00006817"/>
    </source>
</evidence>
<comment type="similarity">
    <text evidence="1">Belongs to the AHA1 family.</text>
</comment>
<evidence type="ECO:0000313" key="4">
    <source>
        <dbReference type="Proteomes" id="UP001500141"/>
    </source>
</evidence>
<proteinExistence type="inferred from homology"/>
<reference evidence="4" key="1">
    <citation type="journal article" date="2019" name="Int. J. Syst. Evol. Microbiol.">
        <title>The Global Catalogue of Microorganisms (GCM) 10K type strain sequencing project: providing services to taxonomists for standard genome sequencing and annotation.</title>
        <authorList>
            <consortium name="The Broad Institute Genomics Platform"/>
            <consortium name="The Broad Institute Genome Sequencing Center for Infectious Disease"/>
            <person name="Wu L."/>
            <person name="Ma J."/>
        </authorList>
    </citation>
    <scope>NUCLEOTIDE SEQUENCE [LARGE SCALE GENOMIC DNA]</scope>
    <source>
        <strain evidence="4">JCM 18198</strain>
    </source>
</reference>
<protein>
    <submittedName>
        <fullName evidence="3">SRPBCC family protein</fullName>
    </submittedName>
</protein>
<sequence length="146" mass="17111">MNSDSNRNIFSSRVLNYPVEIVYEAFANPEHLKNWWGPEGFTNTIHEFDLKPGGKWILTMHGPEKGNYENSSVFKTVEPHKLIAWTRVSQPYFDMEIGFKKISDSETEISFLMIFDTVEGCEKIRKFAEPKNEENFDRLEKEISRI</sequence>